<dbReference type="AlphaFoldDB" id="A0ABD0KY28"/>
<feature type="region of interest" description="Disordered" evidence="1">
    <location>
        <begin position="76"/>
        <end position="107"/>
    </location>
</feature>
<gene>
    <name evidence="2" type="ORF">BaRGS_00016832</name>
</gene>
<reference evidence="2 3" key="1">
    <citation type="journal article" date="2023" name="Sci. Data">
        <title>Genome assembly of the Korean intertidal mud-creeper Batillaria attramentaria.</title>
        <authorList>
            <person name="Patra A.K."/>
            <person name="Ho P.T."/>
            <person name="Jun S."/>
            <person name="Lee S.J."/>
            <person name="Kim Y."/>
            <person name="Won Y.J."/>
        </authorList>
    </citation>
    <scope>NUCLEOTIDE SEQUENCE [LARGE SCALE GENOMIC DNA]</scope>
    <source>
        <strain evidence="2">Wonlab-2016</strain>
    </source>
</reference>
<comment type="caution">
    <text evidence="2">The sequence shown here is derived from an EMBL/GenBank/DDBJ whole genome shotgun (WGS) entry which is preliminary data.</text>
</comment>
<evidence type="ECO:0000313" key="3">
    <source>
        <dbReference type="Proteomes" id="UP001519460"/>
    </source>
</evidence>
<evidence type="ECO:0000313" key="2">
    <source>
        <dbReference type="EMBL" id="KAK7491986.1"/>
    </source>
</evidence>
<proteinExistence type="predicted"/>
<keyword evidence="3" id="KW-1185">Reference proteome</keyword>
<evidence type="ECO:0000256" key="1">
    <source>
        <dbReference type="SAM" id="MobiDB-lite"/>
    </source>
</evidence>
<dbReference type="EMBL" id="JACVVK020000108">
    <property type="protein sequence ID" value="KAK7491986.1"/>
    <property type="molecule type" value="Genomic_DNA"/>
</dbReference>
<organism evidence="2 3">
    <name type="scientific">Batillaria attramentaria</name>
    <dbReference type="NCBI Taxonomy" id="370345"/>
    <lineage>
        <taxon>Eukaryota</taxon>
        <taxon>Metazoa</taxon>
        <taxon>Spiralia</taxon>
        <taxon>Lophotrochozoa</taxon>
        <taxon>Mollusca</taxon>
        <taxon>Gastropoda</taxon>
        <taxon>Caenogastropoda</taxon>
        <taxon>Sorbeoconcha</taxon>
        <taxon>Cerithioidea</taxon>
        <taxon>Batillariidae</taxon>
        <taxon>Batillaria</taxon>
    </lineage>
</organism>
<name>A0ABD0KY28_9CAEN</name>
<dbReference type="Proteomes" id="UP001519460">
    <property type="component" value="Unassembled WGS sequence"/>
</dbReference>
<protein>
    <submittedName>
        <fullName evidence="2">Uncharacterized protein</fullName>
    </submittedName>
</protein>
<accession>A0ABD0KY28</accession>
<sequence length="107" mass="11880">MVPDCKHSNEIAAGQIDYAGSAFLEMDASAVYHALCWRGTTAQPGACVFLLLVLSRDRCMAGLASDVYELSYFSSSQLQRKPHDSSPKKGKHRYRPTALPARFRQTK</sequence>